<accession>A0A7T8KJF7</accession>
<feature type="compositionally biased region" description="Basic and acidic residues" evidence="1">
    <location>
        <begin position="491"/>
        <end position="510"/>
    </location>
</feature>
<feature type="non-terminal residue" evidence="2">
    <location>
        <position position="679"/>
    </location>
</feature>
<proteinExistence type="predicted"/>
<sequence length="679" mass="76386">MTATLNSSPIAFPYLSPCLLNLVASGERMRKPLGEEEEEEEKEKEEAALSDIRYKQHFSSISLYNSKPKFLLLLLIPSLSEEASSPTESKSLEKKLSEELEDILYLRLIALRSMNIPGDLSPESSSKSIEDEMTELLEEADQAATEAIPPPPIIDIADSEEEKMDFYMKTMTTNLSFMSPIKVKEEMEEDFNLLLNDVPQEEKEGPFYSPHRSPPDDETKSAAPKTRQKKVFQGPKGGELALGEDTSDSTIQLKPPLPLVKKAPPKKRLRKRKSQRVASSSDEEELARKSNKTKSTLRMPKAMRAHLLSSIAAKREEKQKRKKKRILRFQQHNHHWWQLLLFHPSLLLYFPNMVRPFIVPLNIPTSSEDEDTGGGGDAFQANLNLFMKKCKTGNPAQEDTSAQARADASPRSKHTDSIIEHLPLERQKEYKMLLARIANKEKKKKIQKSNAGDPEEMRRLLLSKMKSLKSKIEQNKSNLQKTMTVSSTQESSKENNVPDKRLPSAERDVISSRGELSAQLSQFRSESEKLLTAQTSSEEGRTDSHPTARRQTQPHLHEFHCSPWRRRLHPTETGAQQIKNKLTQIASNAKLCKKVNLSSSSSNGNNKEISGLSSSIDHLRAQSVDWTHTRSSVASNSWESATMTPAPTNTTTTNNTNIHHPPLPEREAATTTTTTTRGG</sequence>
<feature type="region of interest" description="Disordered" evidence="1">
    <location>
        <begin position="473"/>
        <end position="554"/>
    </location>
</feature>
<feature type="compositionally biased region" description="Basic residues" evidence="1">
    <location>
        <begin position="263"/>
        <end position="275"/>
    </location>
</feature>
<dbReference type="Proteomes" id="UP000595437">
    <property type="component" value="Chromosome 1"/>
</dbReference>
<name>A0A7T8KJF7_CALRO</name>
<feature type="region of interest" description="Disordered" evidence="1">
    <location>
        <begin position="201"/>
        <end position="298"/>
    </location>
</feature>
<feature type="compositionally biased region" description="Polar residues" evidence="1">
    <location>
        <begin position="394"/>
        <end position="403"/>
    </location>
</feature>
<evidence type="ECO:0000313" key="2">
    <source>
        <dbReference type="EMBL" id="QQP57029.1"/>
    </source>
</evidence>
<feature type="compositionally biased region" description="Polar residues" evidence="1">
    <location>
        <begin position="475"/>
        <end position="490"/>
    </location>
</feature>
<feature type="compositionally biased region" description="Low complexity" evidence="1">
    <location>
        <begin position="670"/>
        <end position="679"/>
    </location>
</feature>
<protein>
    <submittedName>
        <fullName evidence="2">Uncharacterized protein</fullName>
    </submittedName>
</protein>
<dbReference type="EMBL" id="CP045890">
    <property type="protein sequence ID" value="QQP57029.1"/>
    <property type="molecule type" value="Genomic_DNA"/>
</dbReference>
<gene>
    <name evidence="2" type="ORF">FKW44_001888</name>
</gene>
<reference evidence="3" key="1">
    <citation type="submission" date="2021-01" db="EMBL/GenBank/DDBJ databases">
        <title>Caligus Genome Assembly.</title>
        <authorList>
            <person name="Gallardo-Escarate C."/>
        </authorList>
    </citation>
    <scope>NUCLEOTIDE SEQUENCE [LARGE SCALE GENOMIC DNA]</scope>
</reference>
<keyword evidence="3" id="KW-1185">Reference proteome</keyword>
<feature type="region of interest" description="Disordered" evidence="1">
    <location>
        <begin position="631"/>
        <end position="679"/>
    </location>
</feature>
<organism evidence="2 3">
    <name type="scientific">Caligus rogercresseyi</name>
    <name type="common">Sea louse</name>
    <dbReference type="NCBI Taxonomy" id="217165"/>
    <lineage>
        <taxon>Eukaryota</taxon>
        <taxon>Metazoa</taxon>
        <taxon>Ecdysozoa</taxon>
        <taxon>Arthropoda</taxon>
        <taxon>Crustacea</taxon>
        <taxon>Multicrustacea</taxon>
        <taxon>Hexanauplia</taxon>
        <taxon>Copepoda</taxon>
        <taxon>Siphonostomatoida</taxon>
        <taxon>Caligidae</taxon>
        <taxon>Caligus</taxon>
    </lineage>
</organism>
<feature type="compositionally biased region" description="Low complexity" evidence="1">
    <location>
        <begin position="641"/>
        <end position="657"/>
    </location>
</feature>
<evidence type="ECO:0000313" key="3">
    <source>
        <dbReference type="Proteomes" id="UP000595437"/>
    </source>
</evidence>
<feature type="compositionally biased region" description="Polar residues" evidence="1">
    <location>
        <begin position="631"/>
        <end position="640"/>
    </location>
</feature>
<feature type="region of interest" description="Disordered" evidence="1">
    <location>
        <begin position="392"/>
        <end position="415"/>
    </location>
</feature>
<evidence type="ECO:0000256" key="1">
    <source>
        <dbReference type="SAM" id="MobiDB-lite"/>
    </source>
</evidence>
<dbReference type="AlphaFoldDB" id="A0A7T8KJF7"/>
<dbReference type="OrthoDB" id="1922977at2759"/>